<evidence type="ECO:0000256" key="1">
    <source>
        <dbReference type="SAM" id="MobiDB-lite"/>
    </source>
</evidence>
<feature type="region of interest" description="Disordered" evidence="1">
    <location>
        <begin position="1"/>
        <end position="57"/>
    </location>
</feature>
<dbReference type="EMBL" id="OBDO01000012">
    <property type="protein sequence ID" value="SNX98728.1"/>
    <property type="molecule type" value="Genomic_DNA"/>
</dbReference>
<organism evidence="2 3">
    <name type="scientific">Geodermatophilus sabuli</name>
    <dbReference type="NCBI Taxonomy" id="1564158"/>
    <lineage>
        <taxon>Bacteria</taxon>
        <taxon>Bacillati</taxon>
        <taxon>Actinomycetota</taxon>
        <taxon>Actinomycetes</taxon>
        <taxon>Geodermatophilales</taxon>
        <taxon>Geodermatophilaceae</taxon>
        <taxon>Geodermatophilus</taxon>
    </lineage>
</organism>
<gene>
    <name evidence="2" type="ORF">SAMN06893097_11223</name>
</gene>
<reference evidence="2 3" key="1">
    <citation type="submission" date="2017-09" db="EMBL/GenBank/DDBJ databases">
        <authorList>
            <person name="Ehlers B."/>
            <person name="Leendertz F.H."/>
        </authorList>
    </citation>
    <scope>NUCLEOTIDE SEQUENCE [LARGE SCALE GENOMIC DNA]</scope>
    <source>
        <strain evidence="2 3">DSM 46844</strain>
    </source>
</reference>
<name>A0A285EHX7_9ACTN</name>
<evidence type="ECO:0000313" key="3">
    <source>
        <dbReference type="Proteomes" id="UP000219514"/>
    </source>
</evidence>
<proteinExistence type="predicted"/>
<dbReference type="AlphaFoldDB" id="A0A285EHX7"/>
<dbReference type="Proteomes" id="UP000219514">
    <property type="component" value="Unassembled WGS sequence"/>
</dbReference>
<protein>
    <submittedName>
        <fullName evidence="2">Uncharacterized protein</fullName>
    </submittedName>
</protein>
<sequence>MTSGLSSGGDLRDHVAADVLDDTMGAVDPRPPSGRQHRSTPVAPGTSHVMSAPWSAMPMHATPPTLARLAAGGLSSTNAAPNAHRMRGTGFSMRAWSVEA</sequence>
<evidence type="ECO:0000313" key="2">
    <source>
        <dbReference type="EMBL" id="SNX98728.1"/>
    </source>
</evidence>
<keyword evidence="3" id="KW-1185">Reference proteome</keyword>
<accession>A0A285EHX7</accession>